<dbReference type="InterPro" id="IPR017853">
    <property type="entry name" value="GH"/>
</dbReference>
<dbReference type="InterPro" id="IPR038417">
    <property type="entry name" value="Alpga-gal_N_sf"/>
</dbReference>
<feature type="binding site" evidence="7">
    <location>
        <position position="202"/>
    </location>
    <ligand>
        <name>substrate</name>
    </ligand>
</feature>
<dbReference type="FunFam" id="3.20.20.70:FF:000118">
    <property type="entry name" value="Alpha-galactosidase"/>
    <property type="match status" value="1"/>
</dbReference>
<feature type="active site" description="Nucleophile" evidence="6">
    <location>
        <position position="481"/>
    </location>
</feature>
<feature type="binding site" evidence="7">
    <location>
        <begin position="479"/>
        <end position="483"/>
    </location>
    <ligand>
        <name>substrate</name>
    </ligand>
</feature>
<evidence type="ECO:0000256" key="2">
    <source>
        <dbReference type="ARBA" id="ARBA00012755"/>
    </source>
</evidence>
<feature type="binding site" evidence="7">
    <location>
        <position position="446"/>
    </location>
    <ligand>
        <name>substrate</name>
    </ligand>
</feature>
<dbReference type="SUPFAM" id="SSF51445">
    <property type="entry name" value="(Trans)glycosidases"/>
    <property type="match status" value="1"/>
</dbReference>
<dbReference type="Pfam" id="PF02065">
    <property type="entry name" value="Melibiase"/>
    <property type="match status" value="1"/>
</dbReference>
<feature type="domain" description="Glycosyl hydrolase family 36 C-terminal" evidence="8">
    <location>
        <begin position="653"/>
        <end position="744"/>
    </location>
</feature>
<dbReference type="InterPro" id="IPR013780">
    <property type="entry name" value="Glyco_hydro_b"/>
</dbReference>
<proteinExistence type="inferred from homology"/>
<feature type="binding site" evidence="7">
    <location>
        <position position="529"/>
    </location>
    <ligand>
        <name>substrate</name>
    </ligand>
</feature>
<keyword evidence="3 5" id="KW-0378">Hydrolase</keyword>
<feature type="active site" description="Proton donor" evidence="6">
    <location>
        <position position="551"/>
    </location>
</feature>
<dbReference type="STRING" id="39482.ERS852491_04476"/>
<dbReference type="InterPro" id="IPR050985">
    <property type="entry name" value="Alpha-glycosidase_related"/>
</dbReference>
<dbReference type="InterPro" id="IPR000111">
    <property type="entry name" value="Glyco_hydro_27/36_CS"/>
</dbReference>
<dbReference type="InterPro" id="IPR031705">
    <property type="entry name" value="Glyco_hydro_36_C"/>
</dbReference>
<evidence type="ECO:0000256" key="5">
    <source>
        <dbReference type="PIRNR" id="PIRNR005536"/>
    </source>
</evidence>
<reference evidence="10 11" key="1">
    <citation type="submission" date="2015-09" db="EMBL/GenBank/DDBJ databases">
        <authorList>
            <consortium name="Pathogen Informatics"/>
        </authorList>
    </citation>
    <scope>NUCLEOTIDE SEQUENCE [LARGE SCALE GENOMIC DNA]</scope>
    <source>
        <strain evidence="10 11">2789STDY5834876</strain>
    </source>
</reference>
<evidence type="ECO:0000256" key="1">
    <source>
        <dbReference type="ARBA" id="ARBA00001255"/>
    </source>
</evidence>
<dbReference type="InterPro" id="IPR002252">
    <property type="entry name" value="Glyco_hydro_36"/>
</dbReference>
<keyword evidence="4 5" id="KW-0326">Glycosidase</keyword>
<evidence type="ECO:0000256" key="3">
    <source>
        <dbReference type="ARBA" id="ARBA00022801"/>
    </source>
</evidence>
<accession>A0A174L5B9</accession>
<dbReference type="Gene3D" id="2.60.40.1180">
    <property type="entry name" value="Golgi alpha-mannosidase II"/>
    <property type="match status" value="1"/>
</dbReference>
<dbReference type="Gene3D" id="2.70.98.60">
    <property type="entry name" value="alpha-galactosidase from lactobacil brevis"/>
    <property type="match status" value="1"/>
</dbReference>
<dbReference type="PRINTS" id="PR00743">
    <property type="entry name" value="GLHYDRLASE36"/>
</dbReference>
<gene>
    <name evidence="10" type="primary">rafA_3</name>
    <name evidence="10" type="ORF">ERS852491_04476</name>
</gene>
<dbReference type="GO" id="GO:0004557">
    <property type="term" value="F:alpha-galactosidase activity"/>
    <property type="evidence" value="ECO:0007669"/>
    <property type="project" value="UniProtKB-UniRule"/>
</dbReference>
<dbReference type="Pfam" id="PF16875">
    <property type="entry name" value="Glyco_hydro_36N"/>
    <property type="match status" value="1"/>
</dbReference>
<feature type="binding site" evidence="7">
    <location>
        <position position="551"/>
    </location>
    <ligand>
        <name>substrate</name>
    </ligand>
</feature>
<dbReference type="PIRSF" id="PIRSF005536">
    <property type="entry name" value="Agal"/>
    <property type="match status" value="1"/>
</dbReference>
<dbReference type="EMBL" id="CYZU01000064">
    <property type="protein sequence ID" value="CUP18051.1"/>
    <property type="molecule type" value="Genomic_DNA"/>
</dbReference>
<dbReference type="AlphaFoldDB" id="A0A174L5B9"/>
<name>A0A174L5B9_9FIRM</name>
<dbReference type="RefSeq" id="WP_055154999.1">
    <property type="nucleotide sequence ID" value="NZ_CYZU01000064.1"/>
</dbReference>
<dbReference type="OrthoDB" id="9758822at2"/>
<dbReference type="PANTHER" id="PTHR43053">
    <property type="entry name" value="GLYCOSIDASE FAMILY 31"/>
    <property type="match status" value="1"/>
</dbReference>
<feature type="domain" description="Glycosyl hydrolase family 36 N-terminal" evidence="9">
    <location>
        <begin position="31"/>
        <end position="288"/>
    </location>
</feature>
<dbReference type="GO" id="GO:0016052">
    <property type="term" value="P:carbohydrate catabolic process"/>
    <property type="evidence" value="ECO:0007669"/>
    <property type="project" value="InterPro"/>
</dbReference>
<comment type="catalytic activity">
    <reaction evidence="1 5">
        <text>Hydrolysis of terminal, non-reducing alpha-D-galactose residues in alpha-D-galactosides, including galactose oligosaccharides, galactomannans and galactolipids.</text>
        <dbReference type="EC" id="3.2.1.22"/>
    </reaction>
</comment>
<evidence type="ECO:0000256" key="4">
    <source>
        <dbReference type="ARBA" id="ARBA00023295"/>
    </source>
</evidence>
<evidence type="ECO:0000259" key="8">
    <source>
        <dbReference type="Pfam" id="PF16874"/>
    </source>
</evidence>
<evidence type="ECO:0000256" key="7">
    <source>
        <dbReference type="PIRSR" id="PIRSR005536-2"/>
    </source>
</evidence>
<protein>
    <recommendedName>
        <fullName evidence="2 5">Alpha-galactosidase</fullName>
        <ecNumber evidence="2 5">3.2.1.22</ecNumber>
    </recommendedName>
</protein>
<dbReference type="EC" id="3.2.1.22" evidence="2 5"/>
<dbReference type="PANTHER" id="PTHR43053:SF3">
    <property type="entry name" value="ALPHA-GALACTOSIDASE C-RELATED"/>
    <property type="match status" value="1"/>
</dbReference>
<evidence type="ECO:0000256" key="6">
    <source>
        <dbReference type="PIRSR" id="PIRSR005536-1"/>
    </source>
</evidence>
<sequence length="747" mass="86518">MTASIIFHEDSREFHLCNDKISYIMTILKNGELGQLYFGKTLRDRESFGHLLELQKRPMSACAFPGDQRFSMEHIRQEYPSFGHGDMRYPAYEIEQVNGSRITEFVYRSHKIYAGKPKLEQLPATYTELDEEAQTLEVELEDSLIRTRLVLTYTIYRDYPVITRNARFECGLPEGIRLNTAMSLSLDLPDMDYEMVELTGAWSRERAVRNRKLEHGIQSIYSMRGCSSNNYNPFLALKRPGTDENSGEVYGFSLVYSGNFLAQAEVDTYHVTRVQLGIHPSGFQWRLQDGESFQTPEAVMVYSDAGLNGMSQTYHELYRTRLARGVWRDRVRPILINNWEATYFNFNEEKILALANTAKQLGIELFVLDDGWFGRRDDDTSSLGDWYPDKRKLPAGVTGIAEKVKALGMDFGLWFEPEMVNEDSQLFKMHPDWVLQTPGRYTSYGRNQMVLDFSKVEVVDYIYSMMEKILTEADISYIKWDMNRCMTEVFSSGKNADEQGKVYHQYILGVYRLYERLVEKFPEVLFESCASGGARFDPGMLYYAPQCWTSDDTDAMERLKIQYGTSMVYPLSSMGSHVSAIPNHQLHRNVPMDSRANVAYFGTFGYELDLNELTEEERDTIKDQVQFMKKHRKLIQQGDFYRLISPFEGDGNETAWMVVSPDQTEALLGYYRVLQEVNVGYRRLRLQGLDENMLYQTECGEKSGIYYGDELLRAGWNLSDESCGEDSSFYNGVNGDYQSRLYYFHKY</sequence>
<feature type="binding site" evidence="7">
    <location>
        <begin position="369"/>
        <end position="370"/>
    </location>
    <ligand>
        <name>substrate</name>
    </ligand>
</feature>
<evidence type="ECO:0000313" key="11">
    <source>
        <dbReference type="Proteomes" id="UP000095544"/>
    </source>
</evidence>
<evidence type="ECO:0000259" key="9">
    <source>
        <dbReference type="Pfam" id="PF16875"/>
    </source>
</evidence>
<dbReference type="Gene3D" id="3.20.20.70">
    <property type="entry name" value="Aldolase class I"/>
    <property type="match status" value="1"/>
</dbReference>
<dbReference type="PROSITE" id="PS00512">
    <property type="entry name" value="ALPHA_GALACTOSIDASE"/>
    <property type="match status" value="1"/>
</dbReference>
<organism evidence="10 11">
    <name type="scientific">Faecalicatena contorta</name>
    <dbReference type="NCBI Taxonomy" id="39482"/>
    <lineage>
        <taxon>Bacteria</taxon>
        <taxon>Bacillati</taxon>
        <taxon>Bacillota</taxon>
        <taxon>Clostridia</taxon>
        <taxon>Lachnospirales</taxon>
        <taxon>Lachnospiraceae</taxon>
        <taxon>Faecalicatena</taxon>
    </lineage>
</organism>
<dbReference type="InterPro" id="IPR013785">
    <property type="entry name" value="Aldolase_TIM"/>
</dbReference>
<dbReference type="Proteomes" id="UP000095544">
    <property type="component" value="Unassembled WGS sequence"/>
</dbReference>
<dbReference type="InterPro" id="IPR031704">
    <property type="entry name" value="Glyco_hydro_36_N"/>
</dbReference>
<dbReference type="CDD" id="cd14791">
    <property type="entry name" value="GH36"/>
    <property type="match status" value="1"/>
</dbReference>
<comment type="similarity">
    <text evidence="5">Belongs to the glycosyl hydrolase.</text>
</comment>
<dbReference type="Pfam" id="PF16874">
    <property type="entry name" value="Glyco_hydro_36C"/>
    <property type="match status" value="1"/>
</dbReference>
<evidence type="ECO:0000313" key="10">
    <source>
        <dbReference type="EMBL" id="CUP18051.1"/>
    </source>
</evidence>